<dbReference type="InterPro" id="IPR024077">
    <property type="entry name" value="Neurolysin/TOP_dom2"/>
</dbReference>
<evidence type="ECO:0000256" key="13">
    <source>
        <dbReference type="ARBA" id="ARBA00070755"/>
    </source>
</evidence>
<evidence type="ECO:0000256" key="8">
    <source>
        <dbReference type="ARBA" id="ARBA00022833"/>
    </source>
</evidence>
<evidence type="ECO:0000256" key="1">
    <source>
        <dbReference type="ARBA" id="ARBA00004496"/>
    </source>
</evidence>
<evidence type="ECO:0000256" key="6">
    <source>
        <dbReference type="ARBA" id="ARBA00022723"/>
    </source>
</evidence>
<dbReference type="InterPro" id="IPR034005">
    <property type="entry name" value="M3A_DCP"/>
</dbReference>
<evidence type="ECO:0000256" key="15">
    <source>
        <dbReference type="RuleBase" id="RU003435"/>
    </source>
</evidence>
<keyword evidence="18" id="KW-1185">Reference proteome</keyword>
<evidence type="ECO:0000256" key="7">
    <source>
        <dbReference type="ARBA" id="ARBA00022801"/>
    </source>
</evidence>
<evidence type="ECO:0000256" key="2">
    <source>
        <dbReference type="ARBA" id="ARBA00006040"/>
    </source>
</evidence>
<dbReference type="GO" id="GO:0046872">
    <property type="term" value="F:metal ion binding"/>
    <property type="evidence" value="ECO:0007669"/>
    <property type="project" value="UniProtKB-UniRule"/>
</dbReference>
<comment type="catalytic activity">
    <reaction evidence="10">
        <text>Hydrolysis of unblocked, C-terminal dipeptides from oligopeptides, with broad specificity. Does not hydrolyze bonds in which P1' is Pro, or both P1 and P1' are Gly.</text>
        <dbReference type="EC" id="3.4.15.5"/>
    </reaction>
</comment>
<evidence type="ECO:0000256" key="3">
    <source>
        <dbReference type="ARBA" id="ARBA00022490"/>
    </source>
</evidence>
<dbReference type="GO" id="GO:0004180">
    <property type="term" value="F:carboxypeptidase activity"/>
    <property type="evidence" value="ECO:0007669"/>
    <property type="project" value="UniProtKB-KW"/>
</dbReference>
<keyword evidence="5 15" id="KW-0645">Protease</keyword>
<feature type="domain" description="Peptidase M3A/M3B catalytic" evidence="16">
    <location>
        <begin position="287"/>
        <end position="742"/>
    </location>
</feature>
<gene>
    <name evidence="17" type="ORF">GEV47_08940</name>
</gene>
<dbReference type="Proteomes" id="UP000451565">
    <property type="component" value="Unassembled WGS sequence"/>
</dbReference>
<keyword evidence="8 15" id="KW-0862">Zinc</keyword>
<evidence type="ECO:0000256" key="4">
    <source>
        <dbReference type="ARBA" id="ARBA00022645"/>
    </source>
</evidence>
<dbReference type="PANTHER" id="PTHR43660:SF1">
    <property type="entry name" value="DIPEPTIDYL CARBOXYPEPTIDASE"/>
    <property type="match status" value="1"/>
</dbReference>
<dbReference type="InterPro" id="IPR001567">
    <property type="entry name" value="Pept_M3A_M3B_dom"/>
</dbReference>
<dbReference type="GO" id="GO:0006508">
    <property type="term" value="P:proteolysis"/>
    <property type="evidence" value="ECO:0007669"/>
    <property type="project" value="UniProtKB-KW"/>
</dbReference>
<dbReference type="Pfam" id="PF01432">
    <property type="entry name" value="Peptidase_M3"/>
    <property type="match status" value="1"/>
</dbReference>
<dbReference type="FunFam" id="1.10.1370.40:FF:000001">
    <property type="entry name" value="Dipeptidyl carboxypeptidase II"/>
    <property type="match status" value="1"/>
</dbReference>
<keyword evidence="6 15" id="KW-0479">Metal-binding</keyword>
<dbReference type="EC" id="3.4.15.5" evidence="12"/>
<comment type="subcellular location">
    <subcellularLocation>
        <location evidence="1">Cytoplasm</location>
    </subcellularLocation>
</comment>
<protein>
    <recommendedName>
        <fullName evidence="13">Dipeptidyl carboxypeptidase</fullName>
        <ecNumber evidence="12">3.4.15.5</ecNumber>
    </recommendedName>
    <alternativeName>
        <fullName evidence="14">Peptidyl-dipeptidase Dcp</fullName>
    </alternativeName>
</protein>
<sequence>MLRQKSTTGTGDAMQVSPRRISIVGLMFTAAAGLMGCDMPVKTSQVTPAPTAVPALTLAASSPFAQVSTLPFHLPPFDKIKDKDFKPAFEAGMAQQRQEVSAIATNPAAPTFDNTIVALERSGQMLTRVKDVFFNLIGANTSPILDQTQEEMAPKLAAHEDAISLDPQLFARIEQLYQQRAALGLDPESLRLLERYRTDFVRAGARLSAADKDQLRQMNQQISSLTTQFQQTLLKQNTEGAVVVDRLHDLDGLSSERIAAAAQAASKRNLDGKWLIALQNTTDQAILVQLKNRQLRERIYKASINRGDGGNADNVANVAQIVKLRAQRAALLGYASHAAYVLEDETAGTPAAVNQMLAQLAPAAAANARKEAAAMQQLINRQAKASHTKPFKLQPWDWAFYAEQVRKARYNFDESQIKPYFELNHVLQDGVFYAAHQLYGISFKERFDLPVYQQDVRVFEVFDKDGSPLALFLFDPFARENKQGGAWMNTYVEQSHLFGTKAVVSNNINIVKPPAGKPVLLTFEEVTTMFHEFGHAMHGMFSNVEYPMFSGTNVPPDFVEYPSQFNEMWAHNPQVLANYAKHYQTGAAMPQALVDKLLAAQKFNAGFDTSEYLAAAMLDQAWHQIPAGKTPAAKDVMAFEARALQSATSGEGYVVPPRYHTAYFQHVFASGYSAGYYAYIWSDVLAKDTEHWMNTHGGLKRENGDLLRAKVLSHGYSADPSGLFKDFYGRGPDVGPLLEARGLAGAAE</sequence>
<keyword evidence="3" id="KW-0963">Cytoplasm</keyword>
<accession>A0A843YS34</accession>
<comment type="caution">
    <text evidence="17">The sequence shown here is derived from an EMBL/GenBank/DDBJ whole genome shotgun (WGS) entry which is preliminary data.</text>
</comment>
<comment type="cofactor">
    <cofactor evidence="15">
        <name>Zn(2+)</name>
        <dbReference type="ChEBI" id="CHEBI:29105"/>
    </cofactor>
    <text evidence="15">Binds 1 zinc ion.</text>
</comment>
<evidence type="ECO:0000256" key="14">
    <source>
        <dbReference type="ARBA" id="ARBA00075608"/>
    </source>
</evidence>
<dbReference type="Gene3D" id="1.10.1370.40">
    <property type="match status" value="1"/>
</dbReference>
<evidence type="ECO:0000259" key="16">
    <source>
        <dbReference type="Pfam" id="PF01432"/>
    </source>
</evidence>
<dbReference type="InterPro" id="IPR045090">
    <property type="entry name" value="Pept_M3A_M3B"/>
</dbReference>
<dbReference type="GO" id="GO:0008241">
    <property type="term" value="F:peptidyl-dipeptidase activity"/>
    <property type="evidence" value="ECO:0007669"/>
    <property type="project" value="UniProtKB-EC"/>
</dbReference>
<dbReference type="CDD" id="cd06456">
    <property type="entry name" value="M3A_DCP"/>
    <property type="match status" value="1"/>
</dbReference>
<keyword evidence="7 15" id="KW-0378">Hydrolase</keyword>
<dbReference type="Gene3D" id="1.10.1370.10">
    <property type="entry name" value="Neurolysin, domain 3"/>
    <property type="match status" value="1"/>
</dbReference>
<keyword evidence="9 15" id="KW-0482">Metalloprotease</keyword>
<evidence type="ECO:0000256" key="9">
    <source>
        <dbReference type="ARBA" id="ARBA00023049"/>
    </source>
</evidence>
<comment type="function">
    <text evidence="11">Removes dipeptides from the C-termini of N-blocked tripeptides, tetrapeptides and larger peptides.</text>
</comment>
<dbReference type="Gene3D" id="3.40.390.10">
    <property type="entry name" value="Collagenase (Catalytic Domain)"/>
    <property type="match status" value="1"/>
</dbReference>
<organism evidence="17 18">
    <name type="scientific">Glaciimonas soli</name>
    <dbReference type="NCBI Taxonomy" id="2590999"/>
    <lineage>
        <taxon>Bacteria</taxon>
        <taxon>Pseudomonadati</taxon>
        <taxon>Pseudomonadota</taxon>
        <taxon>Betaproteobacteria</taxon>
        <taxon>Burkholderiales</taxon>
        <taxon>Oxalobacteraceae</taxon>
        <taxon>Glaciimonas</taxon>
    </lineage>
</organism>
<dbReference type="FunFam" id="3.40.390.10:FF:000009">
    <property type="entry name" value="Oligopeptidase A"/>
    <property type="match status" value="1"/>
</dbReference>
<dbReference type="EMBL" id="WINI01000004">
    <property type="protein sequence ID" value="MQR00807.1"/>
    <property type="molecule type" value="Genomic_DNA"/>
</dbReference>
<dbReference type="InterPro" id="IPR024079">
    <property type="entry name" value="MetalloPept_cat_dom_sf"/>
</dbReference>
<dbReference type="OrthoDB" id="9773538at2"/>
<name>A0A843YS34_9BURK</name>
<evidence type="ECO:0000313" key="18">
    <source>
        <dbReference type="Proteomes" id="UP000451565"/>
    </source>
</evidence>
<comment type="similarity">
    <text evidence="2 15">Belongs to the peptidase M3 family.</text>
</comment>
<evidence type="ECO:0000256" key="12">
    <source>
        <dbReference type="ARBA" id="ARBA00066668"/>
    </source>
</evidence>
<evidence type="ECO:0000256" key="10">
    <source>
        <dbReference type="ARBA" id="ARBA00052506"/>
    </source>
</evidence>
<proteinExistence type="inferred from homology"/>
<reference evidence="17 18" key="1">
    <citation type="submission" date="2019-10" db="EMBL/GenBank/DDBJ databases">
        <title>Glaciimonas soli sp. nov., a psychrophilic bacterium isolated from the forest soil of a high elevation mountain in Taiwan.</title>
        <authorList>
            <person name="Wang L.-T."/>
            <person name="Shieh W.Y."/>
        </authorList>
    </citation>
    <scope>NUCLEOTIDE SEQUENCE [LARGE SCALE GENOMIC DNA]</scope>
    <source>
        <strain evidence="17 18">GS1</strain>
    </source>
</reference>
<dbReference type="GO" id="GO:0005829">
    <property type="term" value="C:cytosol"/>
    <property type="evidence" value="ECO:0007669"/>
    <property type="project" value="TreeGrafter"/>
</dbReference>
<evidence type="ECO:0000256" key="5">
    <source>
        <dbReference type="ARBA" id="ARBA00022670"/>
    </source>
</evidence>
<dbReference type="PANTHER" id="PTHR43660">
    <property type="entry name" value="DIPEPTIDYL CARBOXYPEPTIDASE"/>
    <property type="match status" value="1"/>
</dbReference>
<evidence type="ECO:0000256" key="11">
    <source>
        <dbReference type="ARBA" id="ARBA00054529"/>
    </source>
</evidence>
<keyword evidence="4 17" id="KW-0121">Carboxypeptidase</keyword>
<evidence type="ECO:0000313" key="17">
    <source>
        <dbReference type="EMBL" id="MQR00807.1"/>
    </source>
</evidence>
<dbReference type="GO" id="GO:0004222">
    <property type="term" value="F:metalloendopeptidase activity"/>
    <property type="evidence" value="ECO:0007669"/>
    <property type="project" value="InterPro"/>
</dbReference>
<dbReference type="AlphaFoldDB" id="A0A843YS34"/>
<dbReference type="SUPFAM" id="SSF55486">
    <property type="entry name" value="Metalloproteases ('zincins'), catalytic domain"/>
    <property type="match status" value="1"/>
</dbReference>